<evidence type="ECO:0000313" key="4">
    <source>
        <dbReference type="Proteomes" id="UP000035762"/>
    </source>
</evidence>
<name>A0A090MPE9_AFIFE</name>
<gene>
    <name evidence="2" type="ORF">BN961_02659</name>
    <name evidence="3" type="ORF">NCTC12722_02386</name>
</gene>
<feature type="region of interest" description="Disordered" evidence="1">
    <location>
        <begin position="276"/>
        <end position="299"/>
    </location>
</feature>
<reference evidence="3 5" key="3">
    <citation type="submission" date="2018-06" db="EMBL/GenBank/DDBJ databases">
        <authorList>
            <consortium name="Pathogen Informatics"/>
            <person name="Doyle S."/>
        </authorList>
    </citation>
    <scope>NUCLEOTIDE SEQUENCE [LARGE SCALE GENOMIC DNA]</scope>
    <source>
        <strain evidence="3 5">NCTC12722</strain>
    </source>
</reference>
<dbReference type="Proteomes" id="UP000035762">
    <property type="component" value="Unassembled WGS sequence"/>
</dbReference>
<accession>A0A090MPE9</accession>
<proteinExistence type="predicted"/>
<dbReference type="OrthoDB" id="9863534at2"/>
<reference evidence="2" key="2">
    <citation type="submission" date="2014-03" db="EMBL/GenBank/DDBJ databases">
        <authorList>
            <person name="Saikia M."/>
            <person name="Chaudhari Y."/>
            <person name="Khan M."/>
            <person name="Devi D."/>
        </authorList>
    </citation>
    <scope>NUCLEOTIDE SEQUENCE</scope>
    <source>
        <strain evidence="2">76713</strain>
    </source>
</reference>
<evidence type="ECO:0000256" key="1">
    <source>
        <dbReference type="SAM" id="MobiDB-lite"/>
    </source>
</evidence>
<dbReference type="EMBL" id="UIGB01000001">
    <property type="protein sequence ID" value="SUU85177.1"/>
    <property type="molecule type" value="Genomic_DNA"/>
</dbReference>
<protein>
    <submittedName>
        <fullName evidence="2">Uncharacterized protein</fullName>
    </submittedName>
</protein>
<organism evidence="2 4">
    <name type="scientific">Afipia felis</name>
    <name type="common">Cat scratch disease bacillus</name>
    <dbReference type="NCBI Taxonomy" id="1035"/>
    <lineage>
        <taxon>Bacteria</taxon>
        <taxon>Pseudomonadati</taxon>
        <taxon>Pseudomonadota</taxon>
        <taxon>Alphaproteobacteria</taxon>
        <taxon>Hyphomicrobiales</taxon>
        <taxon>Nitrobacteraceae</taxon>
        <taxon>Afipia</taxon>
    </lineage>
</organism>
<evidence type="ECO:0000313" key="5">
    <source>
        <dbReference type="Proteomes" id="UP000254343"/>
    </source>
</evidence>
<reference evidence="2 4" key="1">
    <citation type="journal article" date="2014" name="Genome Announc.">
        <title>Genome Sequence of Afipia felis Strain 76713, Isolated in Hospital Water Using an Amoeba Co-Culture Procedure.</title>
        <authorList>
            <person name="Benamar S."/>
            <person name="La Scola B."/>
            <person name="Croce O."/>
        </authorList>
    </citation>
    <scope>NUCLEOTIDE SEQUENCE [LARGE SCALE GENOMIC DNA]</scope>
    <source>
        <strain evidence="2 4">76713</strain>
    </source>
</reference>
<dbReference type="RefSeq" id="WP_002716002.1">
    <property type="nucleotide sequence ID" value="NZ_CCAZ020000002.1"/>
</dbReference>
<keyword evidence="4" id="KW-1185">Reference proteome</keyword>
<dbReference type="EMBL" id="CCAZ020000002">
    <property type="protein sequence ID" value="CEG09236.1"/>
    <property type="molecule type" value="Genomic_DNA"/>
</dbReference>
<evidence type="ECO:0000313" key="3">
    <source>
        <dbReference type="EMBL" id="SUU85177.1"/>
    </source>
</evidence>
<dbReference type="Proteomes" id="UP000254343">
    <property type="component" value="Unassembled WGS sequence"/>
</dbReference>
<evidence type="ECO:0000313" key="2">
    <source>
        <dbReference type="EMBL" id="CEG09236.1"/>
    </source>
</evidence>
<dbReference type="AlphaFoldDB" id="A0A090MPE9"/>
<sequence>MVSTPDAFSILSSIKQSAVTWVDVTHALTALEAAGIMDEHGRPWARVVAAETGHGLNQLRKMQRTIKAIEQLALDYPFDLDKLLRSLPFSQIEILARISKVDRDKGVELIRQCLTANRIPTYRELEERFHEIRDSAPQTSSIAAGQRAARQFESFCLELLTQTNAAILPEFSGAEKVKVVRWSGGLRYASPDLVIAFRDSNNELVVDAVDCYSIYGDVAQDETAKRMTRVATESTFFRNFWILMPPWSPIWLVRTMCEDLELQNIGIVEVDPETKKVGEKPELAPRGPPIPNRQSKAERDLKRLLRHV</sequence>